<feature type="transmembrane region" description="Helical" evidence="8">
    <location>
        <begin position="20"/>
        <end position="39"/>
    </location>
</feature>
<reference evidence="11 12" key="1">
    <citation type="submission" date="2020-08" db="EMBL/GenBank/DDBJ databases">
        <title>Bridging the membrane lipid divide: bacteria of the FCB group superphylum have the potential to synthesize archaeal ether lipids.</title>
        <authorList>
            <person name="Villanueva L."/>
            <person name="Von Meijenfeldt F.A.B."/>
            <person name="Westbye A.B."/>
            <person name="Yadav S."/>
            <person name="Hopmans E.C."/>
            <person name="Dutilh B.E."/>
            <person name="Sinninghe Damste J.S."/>
        </authorList>
    </citation>
    <scope>NUCLEOTIDE SEQUENCE [LARGE SCALE GENOMIC DNA]</scope>
    <source>
        <strain evidence="11">NIOZ-UU27</strain>
    </source>
</reference>
<name>A0A8J6MVM3_9DELT</name>
<proteinExistence type="predicted"/>
<protein>
    <submittedName>
        <fullName evidence="11">Glycosyltransferase family 39 protein</fullName>
    </submittedName>
</protein>
<feature type="transmembrane region" description="Helical" evidence="8">
    <location>
        <begin position="217"/>
        <end position="235"/>
    </location>
</feature>
<feature type="transmembrane region" description="Helical" evidence="8">
    <location>
        <begin position="399"/>
        <end position="421"/>
    </location>
</feature>
<feature type="transmembrane region" description="Helical" evidence="8">
    <location>
        <begin position="92"/>
        <end position="113"/>
    </location>
</feature>
<accession>A0A8J6MVM3</accession>
<feature type="domain" description="Glycosyltransferase RgtA/B/C/D-like" evidence="9">
    <location>
        <begin position="72"/>
        <end position="233"/>
    </location>
</feature>
<evidence type="ECO:0000256" key="4">
    <source>
        <dbReference type="ARBA" id="ARBA00022679"/>
    </source>
</evidence>
<feature type="transmembrane region" description="Helical" evidence="8">
    <location>
        <begin position="428"/>
        <end position="449"/>
    </location>
</feature>
<evidence type="ECO:0000256" key="2">
    <source>
        <dbReference type="ARBA" id="ARBA00022475"/>
    </source>
</evidence>
<evidence type="ECO:0000313" key="12">
    <source>
        <dbReference type="Proteomes" id="UP000650524"/>
    </source>
</evidence>
<keyword evidence="2" id="KW-1003">Cell membrane</keyword>
<dbReference type="GO" id="GO:0016763">
    <property type="term" value="F:pentosyltransferase activity"/>
    <property type="evidence" value="ECO:0007669"/>
    <property type="project" value="TreeGrafter"/>
</dbReference>
<dbReference type="GO" id="GO:0010041">
    <property type="term" value="P:response to iron(III) ion"/>
    <property type="evidence" value="ECO:0007669"/>
    <property type="project" value="TreeGrafter"/>
</dbReference>
<dbReference type="AlphaFoldDB" id="A0A8J6MVM3"/>
<keyword evidence="5 8" id="KW-0812">Transmembrane</keyword>
<evidence type="ECO:0000259" key="9">
    <source>
        <dbReference type="Pfam" id="PF13231"/>
    </source>
</evidence>
<evidence type="ECO:0000256" key="1">
    <source>
        <dbReference type="ARBA" id="ARBA00004651"/>
    </source>
</evidence>
<feature type="transmembrane region" description="Helical" evidence="8">
    <location>
        <begin position="125"/>
        <end position="152"/>
    </location>
</feature>
<evidence type="ECO:0000256" key="5">
    <source>
        <dbReference type="ARBA" id="ARBA00022692"/>
    </source>
</evidence>
<dbReference type="PANTHER" id="PTHR33908">
    <property type="entry name" value="MANNOSYLTRANSFERASE YKCB-RELATED"/>
    <property type="match status" value="1"/>
</dbReference>
<dbReference type="GO" id="GO:0005886">
    <property type="term" value="C:plasma membrane"/>
    <property type="evidence" value="ECO:0007669"/>
    <property type="project" value="UniProtKB-SubCell"/>
</dbReference>
<dbReference type="Pfam" id="PF18583">
    <property type="entry name" value="Arnt_C"/>
    <property type="match status" value="1"/>
</dbReference>
<comment type="subcellular location">
    <subcellularLocation>
        <location evidence="1">Cell membrane</location>
        <topology evidence="1">Multi-pass membrane protein</topology>
    </subcellularLocation>
</comment>
<dbReference type="Pfam" id="PF13231">
    <property type="entry name" value="PMT_2"/>
    <property type="match status" value="1"/>
</dbReference>
<organism evidence="11 12">
    <name type="scientific">Candidatus Desulfacyla euxinica</name>
    <dbReference type="NCBI Taxonomy" id="2841693"/>
    <lineage>
        <taxon>Bacteria</taxon>
        <taxon>Deltaproteobacteria</taxon>
        <taxon>Candidatus Desulfacyla</taxon>
    </lineage>
</organism>
<evidence type="ECO:0000259" key="10">
    <source>
        <dbReference type="Pfam" id="PF18583"/>
    </source>
</evidence>
<evidence type="ECO:0000313" key="11">
    <source>
        <dbReference type="EMBL" id="MBC8176177.1"/>
    </source>
</evidence>
<evidence type="ECO:0000256" key="3">
    <source>
        <dbReference type="ARBA" id="ARBA00022676"/>
    </source>
</evidence>
<dbReference type="GO" id="GO:0009103">
    <property type="term" value="P:lipopolysaccharide biosynthetic process"/>
    <property type="evidence" value="ECO:0007669"/>
    <property type="project" value="UniProtKB-ARBA"/>
</dbReference>
<feature type="transmembrane region" description="Helical" evidence="8">
    <location>
        <begin position="337"/>
        <end position="355"/>
    </location>
</feature>
<comment type="caution">
    <text evidence="11">The sequence shown here is derived from an EMBL/GenBank/DDBJ whole genome shotgun (WGS) entry which is preliminary data.</text>
</comment>
<evidence type="ECO:0000256" key="8">
    <source>
        <dbReference type="SAM" id="Phobius"/>
    </source>
</evidence>
<keyword evidence="6 8" id="KW-1133">Transmembrane helix</keyword>
<dbReference type="InterPro" id="IPR038731">
    <property type="entry name" value="RgtA/B/C-like"/>
</dbReference>
<dbReference type="InterPro" id="IPR050297">
    <property type="entry name" value="LipidA_mod_glycosyltrf_83"/>
</dbReference>
<dbReference type="PANTHER" id="PTHR33908:SF3">
    <property type="entry name" value="UNDECAPRENYL PHOSPHATE-ALPHA-4-AMINO-4-DEOXY-L-ARABINOSE ARABINOSYL TRANSFERASE"/>
    <property type="match status" value="1"/>
</dbReference>
<sequence length="594" mass="65947">MSRNRSQAEGERSSKVSMILVLALAAVIYFAGLSGYPLLDPDEGRYAEIPREMLESGDFITPRLNYVKYFEKPPLFYWSVAGSMALFGQEEWAVRIVPALAGFLTILLIMVLGKRFFGTRTGVMAGWVYLTSLVPLILARLPIIDGLFSLFLTATWGAWWLGYAAPAGHMKRIWFCGAWACMGLACMTKGIAAIALTGLIIFAFIIVRRDFRTLRAMAWLPGLLIFALIVLPWHLAVSSRNPEFAHFYFVVQHFGRLVSEEHSRPVWYFLVIFPFGMLFWTALFFPAIINALKRAIKAIKLPTNGDKKANESEGVLFLVIWVLAVVGLFSLSRSKLVPYILPGYPAMALLIASYLTNGGLTRSSARWCAGLTAALLLIPIPIVYYYAQSQDMLPAGALVWPVRAAQIALLFGSVMLGIAAFKRKLIPAATGLVLVVLLPAMVMIVPTVAKYRKVGGFIKAMPGTLPAQIKVVEWRNYDQGLSFYTHRRTILVDNTGELKFGSTIGDHKEFFLKGEESLKRLGREGPLLVNIRPGDWPKVNRWGIFRPVAANSTNVMIGNEEFFKLTGLAPWPDKAVTPPPLLLLPRSLDSPGSR</sequence>
<keyword evidence="7 8" id="KW-0472">Membrane</keyword>
<feature type="transmembrane region" description="Helical" evidence="8">
    <location>
        <begin position="313"/>
        <end position="331"/>
    </location>
</feature>
<gene>
    <name evidence="11" type="ORF">H8E19_02130</name>
</gene>
<feature type="domain" description="Aminoarabinose transferase C-terminal" evidence="10">
    <location>
        <begin position="461"/>
        <end position="506"/>
    </location>
</feature>
<keyword evidence="4" id="KW-0808">Transferase</keyword>
<keyword evidence="3" id="KW-0328">Glycosyltransferase</keyword>
<dbReference type="EMBL" id="JACNJD010000104">
    <property type="protein sequence ID" value="MBC8176177.1"/>
    <property type="molecule type" value="Genomic_DNA"/>
</dbReference>
<feature type="transmembrane region" description="Helical" evidence="8">
    <location>
        <begin position="367"/>
        <end position="387"/>
    </location>
</feature>
<evidence type="ECO:0000256" key="6">
    <source>
        <dbReference type="ARBA" id="ARBA00022989"/>
    </source>
</evidence>
<evidence type="ECO:0000256" key="7">
    <source>
        <dbReference type="ARBA" id="ARBA00023136"/>
    </source>
</evidence>
<dbReference type="InterPro" id="IPR040845">
    <property type="entry name" value="Arnt_C"/>
</dbReference>
<feature type="transmembrane region" description="Helical" evidence="8">
    <location>
        <begin position="266"/>
        <end position="292"/>
    </location>
</feature>
<dbReference type="Proteomes" id="UP000650524">
    <property type="component" value="Unassembled WGS sequence"/>
</dbReference>
<feature type="transmembrane region" description="Helical" evidence="8">
    <location>
        <begin position="172"/>
        <end position="205"/>
    </location>
</feature>